<reference evidence="5 6" key="1">
    <citation type="submission" date="2016-10" db="EMBL/GenBank/DDBJ databases">
        <authorList>
            <person name="de Groot N.N."/>
        </authorList>
    </citation>
    <scope>NUCLEOTIDE SEQUENCE [LARGE SCALE GENOMIC DNA]</scope>
    <source>
        <strain evidence="5 6">DSM 20581</strain>
    </source>
</reference>
<comment type="subcellular location">
    <subcellularLocation>
        <location evidence="1">Endomembrane system</location>
        <topology evidence="1">Multi-pass membrane protein</topology>
    </subcellularLocation>
</comment>
<organism evidence="5 6">
    <name type="scientific">Desemzia incerta</name>
    <dbReference type="NCBI Taxonomy" id="82801"/>
    <lineage>
        <taxon>Bacteria</taxon>
        <taxon>Bacillati</taxon>
        <taxon>Bacillota</taxon>
        <taxon>Bacilli</taxon>
        <taxon>Lactobacillales</taxon>
        <taxon>Carnobacteriaceae</taxon>
        <taxon>Desemzia</taxon>
    </lineage>
</organism>
<dbReference type="GO" id="GO:0016020">
    <property type="term" value="C:membrane"/>
    <property type="evidence" value="ECO:0007669"/>
    <property type="project" value="InterPro"/>
</dbReference>
<keyword evidence="3" id="KW-1133">Transmembrane helix</keyword>
<dbReference type="RefSeq" id="WP_092479442.1">
    <property type="nucleotide sequence ID" value="NZ_FOXW01000001.1"/>
</dbReference>
<evidence type="ECO:0000256" key="1">
    <source>
        <dbReference type="ARBA" id="ARBA00004127"/>
    </source>
</evidence>
<name>A0A1I5V5V3_9LACT</name>
<dbReference type="Pfam" id="PF00892">
    <property type="entry name" value="EamA"/>
    <property type="match status" value="2"/>
</dbReference>
<feature type="transmembrane region" description="Helical" evidence="3">
    <location>
        <begin position="63"/>
        <end position="82"/>
    </location>
</feature>
<evidence type="ECO:0000313" key="6">
    <source>
        <dbReference type="Proteomes" id="UP000199136"/>
    </source>
</evidence>
<dbReference type="AlphaFoldDB" id="A0A1I5V5V3"/>
<accession>A0A1I5V5V3</accession>
<evidence type="ECO:0000256" key="3">
    <source>
        <dbReference type="SAM" id="Phobius"/>
    </source>
</evidence>
<dbReference type="OrthoDB" id="9814238at2"/>
<evidence type="ECO:0000256" key="2">
    <source>
        <dbReference type="ARBA" id="ARBA00007362"/>
    </source>
</evidence>
<dbReference type="InterPro" id="IPR037185">
    <property type="entry name" value="EmrE-like"/>
</dbReference>
<feature type="transmembrane region" description="Helical" evidence="3">
    <location>
        <begin position="32"/>
        <end position="51"/>
    </location>
</feature>
<dbReference type="PANTHER" id="PTHR22911">
    <property type="entry name" value="ACYL-MALONYL CONDENSING ENZYME-RELATED"/>
    <property type="match status" value="1"/>
</dbReference>
<evidence type="ECO:0000313" key="5">
    <source>
        <dbReference type="EMBL" id="SFQ02762.1"/>
    </source>
</evidence>
<feature type="transmembrane region" description="Helical" evidence="3">
    <location>
        <begin position="151"/>
        <end position="171"/>
    </location>
</feature>
<dbReference type="STRING" id="82801.SAMN04488506_0373"/>
<keyword evidence="3" id="KW-0812">Transmembrane</keyword>
<proteinExistence type="inferred from homology"/>
<gene>
    <name evidence="5" type="ORF">SAMN04488506_0373</name>
</gene>
<feature type="transmembrane region" description="Helical" evidence="3">
    <location>
        <begin position="210"/>
        <end position="230"/>
    </location>
</feature>
<sequence>MKKAKISIIFSMITFGTIGIFVKNIALSSSEIALYRGLFGSLFLLGVLMTKKDSIPVSVLKKNAWALFFSGAAIGINWILLFESYRYTTISNATLSYYVAPIIVVVVSASLFKEKLTFRKFLCAAAAMLGMFLIVNGGGSGLGGPGHLKGIGLALSAAVFYASVILVNRFVKELSGLQSTFIQLSVASIVLLPYVLTTQGFHLMEVDRSSFIYLLILGVVHTGIAYALFFSAIPHLKSQTTAMLSYIDPASAVFFSAVFIKEEFSLLQFIGGLLVLGASFISETKAVSAFEQSV</sequence>
<feature type="transmembrane region" description="Helical" evidence="3">
    <location>
        <begin position="94"/>
        <end position="112"/>
    </location>
</feature>
<feature type="domain" description="EamA" evidence="4">
    <location>
        <begin position="149"/>
        <end position="281"/>
    </location>
</feature>
<dbReference type="SUPFAM" id="SSF103481">
    <property type="entry name" value="Multidrug resistance efflux transporter EmrE"/>
    <property type="match status" value="2"/>
</dbReference>
<comment type="similarity">
    <text evidence="2">Belongs to the EamA transporter family.</text>
</comment>
<feature type="transmembrane region" description="Helical" evidence="3">
    <location>
        <begin position="121"/>
        <end position="139"/>
    </location>
</feature>
<evidence type="ECO:0000259" key="4">
    <source>
        <dbReference type="Pfam" id="PF00892"/>
    </source>
</evidence>
<dbReference type="EMBL" id="FOXW01000001">
    <property type="protein sequence ID" value="SFQ02762.1"/>
    <property type="molecule type" value="Genomic_DNA"/>
</dbReference>
<protein>
    <submittedName>
        <fullName evidence="5">RarD protein</fullName>
    </submittedName>
</protein>
<dbReference type="PANTHER" id="PTHR22911:SF102">
    <property type="entry name" value="MEMBRANE PROTEIN"/>
    <property type="match status" value="1"/>
</dbReference>
<dbReference type="InterPro" id="IPR000620">
    <property type="entry name" value="EamA_dom"/>
</dbReference>
<keyword evidence="3" id="KW-0472">Membrane</keyword>
<feature type="domain" description="EamA" evidence="4">
    <location>
        <begin position="6"/>
        <end position="135"/>
    </location>
</feature>
<feature type="transmembrane region" description="Helical" evidence="3">
    <location>
        <begin position="7"/>
        <end position="26"/>
    </location>
</feature>
<keyword evidence="6" id="KW-1185">Reference proteome</keyword>
<feature type="transmembrane region" description="Helical" evidence="3">
    <location>
        <begin position="183"/>
        <end position="204"/>
    </location>
</feature>
<dbReference type="Proteomes" id="UP000199136">
    <property type="component" value="Unassembled WGS sequence"/>
</dbReference>